<dbReference type="AlphaFoldDB" id="U6L787"/>
<sequence length="489" mass="54794">MEPEPKISIFKVSQQQQEEKKQQHQQKQQQQPQRGLLLIGLSDDEEEDTTALLRKLQKAPQQQHAAEEKQQQQQQQQQQGLQKGEKQQHGPQEEQQQAKQQQQQPELQKQAVLSDLELQIQQKEARLRALQRELEKREELLQQQQQRRRRRDAAGLKKQRQRNLSSSSSSSSDSSSKRGSRRKRVKRSASAERRRHSSSRRSSRRSSSSDCSSSECSEGAPDAGSSSYKRQTAQDEEVAAITFLGCGVTAAETARLEAKIRELSTKVGGSAVGQSSSGAVCPRAAGTGGPQAVRAPETAGEWDAICFLVVPSAADPQKLKTQPKFLCALLAEVFIVKEAALDFILRSFRVWPEPHTTMEAKLNKVLEEQEYREGGIPSLVMRQELAEARLFAGHEFYVCGSSKEAQLIRTLVTVGNGTLARKGDNADYVVICDEALPEARALRRRLAHRDEDLVAATHGQKHASLVTPKFLYDCITRWTLTRPSRRNGH</sequence>
<reference evidence="3" key="1">
    <citation type="submission" date="2013-10" db="EMBL/GenBank/DDBJ databases">
        <title>Genomic analysis of the causative agents of coccidiosis in chickens.</title>
        <authorList>
            <person name="Reid A.J."/>
            <person name="Blake D."/>
            <person name="Billington K."/>
            <person name="Browne H."/>
            <person name="Dunn M."/>
            <person name="Hung S."/>
            <person name="Kawahara F."/>
            <person name="Miranda-Saavedra D."/>
            <person name="Mourier T."/>
            <person name="Nagra H."/>
            <person name="Otto T.D."/>
            <person name="Rawlings N."/>
            <person name="Sanchez A."/>
            <person name="Sanders M."/>
            <person name="Subramaniam C."/>
            <person name="Tay Y."/>
            <person name="Dear P."/>
            <person name="Doerig C."/>
            <person name="Gruber A."/>
            <person name="Parkinson J."/>
            <person name="Shirley M."/>
            <person name="Wan K.L."/>
            <person name="Berriman M."/>
            <person name="Tomley F."/>
            <person name="Pain A."/>
        </authorList>
    </citation>
    <scope>NUCLEOTIDE SEQUENCE [LARGE SCALE GENOMIC DNA]</scope>
    <source>
        <strain evidence="3">Houghton</strain>
    </source>
</reference>
<dbReference type="VEuPathDB" id="ToxoDB:ETH_00022200"/>
<dbReference type="Gene3D" id="3.40.50.10190">
    <property type="entry name" value="BRCT domain"/>
    <property type="match status" value="1"/>
</dbReference>
<reference evidence="3" key="2">
    <citation type="submission" date="2013-10" db="EMBL/GenBank/DDBJ databases">
        <authorList>
            <person name="Aslett M."/>
        </authorList>
    </citation>
    <scope>NUCLEOTIDE SEQUENCE [LARGE SCALE GENOMIC DNA]</scope>
    <source>
        <strain evidence="3">Houghton</strain>
    </source>
</reference>
<feature type="compositionally biased region" description="Basic and acidic residues" evidence="1">
    <location>
        <begin position="83"/>
        <end position="92"/>
    </location>
</feature>
<feature type="region of interest" description="Disordered" evidence="1">
    <location>
        <begin position="139"/>
        <end position="231"/>
    </location>
</feature>
<evidence type="ECO:0000256" key="1">
    <source>
        <dbReference type="SAM" id="MobiDB-lite"/>
    </source>
</evidence>
<feature type="compositionally biased region" description="Low complexity" evidence="1">
    <location>
        <begin position="93"/>
        <end position="108"/>
    </location>
</feature>
<feature type="compositionally biased region" description="Basic residues" evidence="1">
    <location>
        <begin position="178"/>
        <end position="204"/>
    </location>
</feature>
<dbReference type="PROSITE" id="PS50172">
    <property type="entry name" value="BRCT"/>
    <property type="match status" value="1"/>
</dbReference>
<proteinExistence type="predicted"/>
<dbReference type="GeneID" id="25253552"/>
<evidence type="ECO:0000259" key="2">
    <source>
        <dbReference type="PROSITE" id="PS50172"/>
    </source>
</evidence>
<dbReference type="EMBL" id="HG677980">
    <property type="protein sequence ID" value="CDJ45073.1"/>
    <property type="molecule type" value="Genomic_DNA"/>
</dbReference>
<feature type="non-terminal residue" evidence="3">
    <location>
        <position position="489"/>
    </location>
</feature>
<feature type="compositionally biased region" description="Low complexity" evidence="1">
    <location>
        <begin position="205"/>
        <end position="217"/>
    </location>
</feature>
<dbReference type="InterPro" id="IPR036420">
    <property type="entry name" value="BRCT_dom_sf"/>
</dbReference>
<organism evidence="3 4">
    <name type="scientific">Eimeria tenella</name>
    <name type="common">Coccidian parasite</name>
    <dbReference type="NCBI Taxonomy" id="5802"/>
    <lineage>
        <taxon>Eukaryota</taxon>
        <taxon>Sar</taxon>
        <taxon>Alveolata</taxon>
        <taxon>Apicomplexa</taxon>
        <taxon>Conoidasida</taxon>
        <taxon>Coccidia</taxon>
        <taxon>Eucoccidiorida</taxon>
        <taxon>Eimeriorina</taxon>
        <taxon>Eimeriidae</taxon>
        <taxon>Eimeria</taxon>
    </lineage>
</organism>
<feature type="compositionally biased region" description="Basic residues" evidence="1">
    <location>
        <begin position="146"/>
        <end position="161"/>
    </location>
</feature>
<dbReference type="Proteomes" id="UP000030747">
    <property type="component" value="Unassembled WGS sequence"/>
</dbReference>
<feature type="region of interest" description="Disordered" evidence="1">
    <location>
        <begin position="1"/>
        <end position="108"/>
    </location>
</feature>
<dbReference type="SUPFAM" id="SSF52113">
    <property type="entry name" value="BRCT domain"/>
    <property type="match status" value="1"/>
</dbReference>
<evidence type="ECO:0000313" key="4">
    <source>
        <dbReference type="Proteomes" id="UP000030747"/>
    </source>
</evidence>
<feature type="compositionally biased region" description="Low complexity" evidence="1">
    <location>
        <begin position="71"/>
        <end position="82"/>
    </location>
</feature>
<dbReference type="Pfam" id="PF16589">
    <property type="entry name" value="BRCT_2"/>
    <property type="match status" value="1"/>
</dbReference>
<dbReference type="OrthoDB" id="360402at2759"/>
<name>U6L787_EIMTE</name>
<feature type="domain" description="BRCT" evidence="2">
    <location>
        <begin position="386"/>
        <end position="475"/>
    </location>
</feature>
<evidence type="ECO:0000313" key="3">
    <source>
        <dbReference type="EMBL" id="CDJ45073.1"/>
    </source>
</evidence>
<keyword evidence="4" id="KW-1185">Reference proteome</keyword>
<dbReference type="VEuPathDB" id="ToxoDB:ETH2_1011100"/>
<dbReference type="InterPro" id="IPR001357">
    <property type="entry name" value="BRCT_dom"/>
</dbReference>
<accession>U6L787</accession>
<protein>
    <recommendedName>
        <fullName evidence="2">BRCT domain-containing protein</fullName>
    </recommendedName>
</protein>
<gene>
    <name evidence="3" type="ORF">ETH_00022200</name>
</gene>
<dbReference type="RefSeq" id="XP_013235820.1">
    <property type="nucleotide sequence ID" value="XM_013380366.1"/>
</dbReference>
<feature type="compositionally biased region" description="Low complexity" evidence="1">
    <location>
        <begin position="162"/>
        <end position="174"/>
    </location>
</feature>